<dbReference type="PANTHER" id="PTHR46927:SF1">
    <property type="entry name" value="THAP DOMAIN-CONTAINING PROTEIN 5"/>
    <property type="match status" value="1"/>
</dbReference>
<proteinExistence type="predicted"/>
<dbReference type="Proteomes" id="UP001153269">
    <property type="component" value="Unassembled WGS sequence"/>
</dbReference>
<gene>
    <name evidence="12" type="ORF">PLEPLA_LOCUS26379</name>
</gene>
<keyword evidence="7" id="KW-0539">Nucleus</keyword>
<dbReference type="InterPro" id="IPR006612">
    <property type="entry name" value="THAP_Znf"/>
</dbReference>
<evidence type="ECO:0000256" key="7">
    <source>
        <dbReference type="ARBA" id="ARBA00023242"/>
    </source>
</evidence>
<comment type="caution">
    <text evidence="12">The sequence shown here is derived from an EMBL/GenBank/DDBJ whole genome shotgun (WGS) entry which is preliminary data.</text>
</comment>
<accession>A0A9N7UUM1</accession>
<keyword evidence="5" id="KW-0175">Coiled coil</keyword>
<evidence type="ECO:0000256" key="4">
    <source>
        <dbReference type="ARBA" id="ARBA00022833"/>
    </source>
</evidence>
<comment type="subcellular location">
    <subcellularLocation>
        <location evidence="1">Nucleus</location>
    </subcellularLocation>
</comment>
<keyword evidence="13" id="KW-1185">Reference proteome</keyword>
<dbReference type="SMART" id="SM00980">
    <property type="entry name" value="THAP"/>
    <property type="match status" value="1"/>
</dbReference>
<dbReference type="GO" id="GO:0005634">
    <property type="term" value="C:nucleus"/>
    <property type="evidence" value="ECO:0007669"/>
    <property type="project" value="UniProtKB-SubCell"/>
</dbReference>
<evidence type="ECO:0000256" key="5">
    <source>
        <dbReference type="ARBA" id="ARBA00023054"/>
    </source>
</evidence>
<protein>
    <recommendedName>
        <fullName evidence="8">THAP domain-containing protein 5</fullName>
    </recommendedName>
</protein>
<evidence type="ECO:0000259" key="11">
    <source>
        <dbReference type="PROSITE" id="PS50950"/>
    </source>
</evidence>
<dbReference type="PROSITE" id="PS50950">
    <property type="entry name" value="ZF_THAP"/>
    <property type="match status" value="1"/>
</dbReference>
<evidence type="ECO:0000256" key="10">
    <source>
        <dbReference type="SAM" id="MobiDB-lite"/>
    </source>
</evidence>
<evidence type="ECO:0000256" key="8">
    <source>
        <dbReference type="ARBA" id="ARBA00039526"/>
    </source>
</evidence>
<dbReference type="AlphaFoldDB" id="A0A9N7UUM1"/>
<feature type="region of interest" description="Disordered" evidence="10">
    <location>
        <begin position="88"/>
        <end position="124"/>
    </location>
</feature>
<keyword evidence="4" id="KW-0862">Zinc</keyword>
<evidence type="ECO:0000256" key="3">
    <source>
        <dbReference type="ARBA" id="ARBA00022771"/>
    </source>
</evidence>
<name>A0A9N7UUM1_PLEPL</name>
<evidence type="ECO:0000313" key="12">
    <source>
        <dbReference type="EMBL" id="CAB1438453.1"/>
    </source>
</evidence>
<dbReference type="PANTHER" id="PTHR46927">
    <property type="entry name" value="AGAP005574-PA"/>
    <property type="match status" value="1"/>
</dbReference>
<dbReference type="SUPFAM" id="SSF57716">
    <property type="entry name" value="Glucocorticoid receptor-like (DNA-binding domain)"/>
    <property type="match status" value="1"/>
</dbReference>
<dbReference type="InterPro" id="IPR052224">
    <property type="entry name" value="THAP_domain_protein"/>
</dbReference>
<dbReference type="SMART" id="SM00692">
    <property type="entry name" value="DM3"/>
    <property type="match status" value="1"/>
</dbReference>
<keyword evidence="3 9" id="KW-0863">Zinc-finger</keyword>
<evidence type="ECO:0000256" key="2">
    <source>
        <dbReference type="ARBA" id="ARBA00022723"/>
    </source>
</evidence>
<keyword evidence="6 9" id="KW-0238">DNA-binding</keyword>
<sequence>MPRYCAVKACRNRGGSWSRQDNRRISFYPFPLQDKPRLQRWVDNMRREEWAPSRHQCLCSEHFTEDCFDIRWGIRYLKSTAVPTVFPSAEEDGEKKVRSSKTRPGTLDADIEPTGFDSAPSREPLILRRTSTNFESKPTNNSVAEHTEKIFDLPDTGISSHADLSETQAAACVAPGDSELPTASCLAAPPCDQTHAEEPADAAVTVFCCEALSSFSDGEAAALQAALGQVFSFATVEVVKDKPTSCSLEERGPGEGEHVSVDEHSYCRLDTDEDQLWSRILSLHAKILELDRREESTMAKIHALETEVGLLKRDGVVFKEKQKVLEDYISSTLL</sequence>
<dbReference type="GO" id="GO:0003677">
    <property type="term" value="F:DNA binding"/>
    <property type="evidence" value="ECO:0007669"/>
    <property type="project" value="UniProtKB-UniRule"/>
</dbReference>
<evidence type="ECO:0000256" key="1">
    <source>
        <dbReference type="ARBA" id="ARBA00004123"/>
    </source>
</evidence>
<dbReference type="Pfam" id="PF05485">
    <property type="entry name" value="THAP"/>
    <property type="match status" value="1"/>
</dbReference>
<dbReference type="GO" id="GO:0008270">
    <property type="term" value="F:zinc ion binding"/>
    <property type="evidence" value="ECO:0007669"/>
    <property type="project" value="UniProtKB-KW"/>
</dbReference>
<evidence type="ECO:0000256" key="9">
    <source>
        <dbReference type="PROSITE-ProRule" id="PRU00309"/>
    </source>
</evidence>
<evidence type="ECO:0000313" key="13">
    <source>
        <dbReference type="Proteomes" id="UP001153269"/>
    </source>
</evidence>
<dbReference type="OrthoDB" id="5982876at2759"/>
<organism evidence="12 13">
    <name type="scientific">Pleuronectes platessa</name>
    <name type="common">European plaice</name>
    <dbReference type="NCBI Taxonomy" id="8262"/>
    <lineage>
        <taxon>Eukaryota</taxon>
        <taxon>Metazoa</taxon>
        <taxon>Chordata</taxon>
        <taxon>Craniata</taxon>
        <taxon>Vertebrata</taxon>
        <taxon>Euteleostomi</taxon>
        <taxon>Actinopterygii</taxon>
        <taxon>Neopterygii</taxon>
        <taxon>Teleostei</taxon>
        <taxon>Neoteleostei</taxon>
        <taxon>Acanthomorphata</taxon>
        <taxon>Carangaria</taxon>
        <taxon>Pleuronectiformes</taxon>
        <taxon>Pleuronectoidei</taxon>
        <taxon>Pleuronectidae</taxon>
        <taxon>Pleuronectes</taxon>
    </lineage>
</organism>
<keyword evidence="2" id="KW-0479">Metal-binding</keyword>
<evidence type="ECO:0000256" key="6">
    <source>
        <dbReference type="ARBA" id="ARBA00023125"/>
    </source>
</evidence>
<feature type="domain" description="THAP-type" evidence="11">
    <location>
        <begin position="1"/>
        <end position="86"/>
    </location>
</feature>
<reference evidence="12" key="1">
    <citation type="submission" date="2020-03" db="EMBL/GenBank/DDBJ databases">
        <authorList>
            <person name="Weist P."/>
        </authorList>
    </citation>
    <scope>NUCLEOTIDE SEQUENCE</scope>
</reference>
<dbReference type="EMBL" id="CADEAL010002159">
    <property type="protein sequence ID" value="CAB1438453.1"/>
    <property type="molecule type" value="Genomic_DNA"/>
</dbReference>